<sequence>MEGINHVNRYFFLRVLIYPLTLPSFLFSYFRIKKKAISYVFNGQTTPPEKRYDWFFSFHKKLLSLQKKSFIFLSDSKTPKNQTIFIIDEDISWNSLVILRQLIQKWEHQLITPFLGKDILAKKHSLLIDLVDCIYDREDLGIIFDLKRSLFISKSSFLSESHHIIKNSYFQIVPISSLNRSREVFFKFGRAIKSQEWTYLNKDMLSERLELLFGKLEKDLLSYVKNYDLRKKGSYLRYFRFKGR</sequence>
<accession>H6N5K5</accession>
<gene>
    <name evidence="2" type="ordered locus">MHC_00495</name>
</gene>
<evidence type="ECO:0000313" key="2">
    <source>
        <dbReference type="EMBL" id="AEW44965.1"/>
    </source>
</evidence>
<proteinExistence type="predicted"/>
<keyword evidence="1" id="KW-0472">Membrane</keyword>
<dbReference type="STRING" id="1111676.MHC_00495"/>
<dbReference type="KEGG" id="mhe:MHC_00495"/>
<dbReference type="HOGENOM" id="CLU_1137056_0_0_14"/>
<name>H6N5K5_MYCHN</name>
<keyword evidence="3" id="KW-1185">Reference proteome</keyword>
<feature type="transmembrane region" description="Helical" evidence="1">
    <location>
        <begin position="12"/>
        <end position="30"/>
    </location>
</feature>
<evidence type="ECO:0000256" key="1">
    <source>
        <dbReference type="SAM" id="Phobius"/>
    </source>
</evidence>
<organism evidence="2 3">
    <name type="scientific">Mycoplasma haemocanis (strain Illinois)</name>
    <dbReference type="NCBI Taxonomy" id="1111676"/>
    <lineage>
        <taxon>Bacteria</taxon>
        <taxon>Bacillati</taxon>
        <taxon>Mycoplasmatota</taxon>
        <taxon>Mollicutes</taxon>
        <taxon>Mycoplasmataceae</taxon>
        <taxon>Mycoplasma</taxon>
    </lineage>
</organism>
<keyword evidence="1" id="KW-0812">Transmembrane</keyword>
<dbReference type="EMBL" id="CP003199">
    <property type="protein sequence ID" value="AEW44965.1"/>
    <property type="molecule type" value="Genomic_DNA"/>
</dbReference>
<reference evidence="2 3" key="1">
    <citation type="journal article" date="2012" name="J. Bacteriol.">
        <title>Complete genome sequence of Mycoplasma haemocanis strain Illinois.</title>
        <authorList>
            <person name="do Nascimento N.C."/>
            <person name="Guimaraes A.M."/>
            <person name="Santos A.P."/>
            <person name="Sanmiguel P.J."/>
            <person name="Messick J.B."/>
        </authorList>
    </citation>
    <scope>NUCLEOTIDE SEQUENCE [LARGE SCALE GENOMIC DNA]</scope>
    <source>
        <strain evidence="2 3">Illinois</strain>
    </source>
</reference>
<dbReference type="Proteomes" id="UP000009135">
    <property type="component" value="Chromosome"/>
</dbReference>
<evidence type="ECO:0000313" key="3">
    <source>
        <dbReference type="Proteomes" id="UP000009135"/>
    </source>
</evidence>
<protein>
    <submittedName>
        <fullName evidence="2">Uncharacterized protein</fullName>
    </submittedName>
</protein>
<dbReference type="AlphaFoldDB" id="H6N5K5"/>
<keyword evidence="1" id="KW-1133">Transmembrane helix</keyword>